<keyword evidence="2" id="KW-1185">Reference proteome</keyword>
<dbReference type="EMBL" id="BPLQ01003121">
    <property type="protein sequence ID" value="GIX98150.1"/>
    <property type="molecule type" value="Genomic_DNA"/>
</dbReference>
<protein>
    <submittedName>
        <fullName evidence="1">Uncharacterized protein</fullName>
    </submittedName>
</protein>
<accession>A0AAV4PQG0</accession>
<gene>
    <name evidence="1" type="ORF">CDAR_396551</name>
</gene>
<comment type="caution">
    <text evidence="1">The sequence shown here is derived from an EMBL/GenBank/DDBJ whole genome shotgun (WGS) entry which is preliminary data.</text>
</comment>
<dbReference type="Proteomes" id="UP001054837">
    <property type="component" value="Unassembled WGS sequence"/>
</dbReference>
<sequence length="269" mass="30972">MGAKKCNLFYPIQPYRRSNHAGKKSRRKRNSNKRMDIKHLECSFCSPLPPLTILSQFWKTSVFHCAVFSISISATAKTFLPLSFPMQKLNFTDEENRVVHLGCSFYSPLEVLEIQNKRWGCAVFSISISISATAKAFRSLSLPMQKLNFTDEENRVVHLGCSFYNPLEVSEIQNTGWGVNKQRMQKYFGRLLLLFENNYFLVLECVVLGDLGMVKYFSCYRNSKNIPSALFSMQKLNFTDEDNRVVHLGCSFYNPLDVSEIQYKRSGSK</sequence>
<reference evidence="1 2" key="1">
    <citation type="submission" date="2021-06" db="EMBL/GenBank/DDBJ databases">
        <title>Caerostris darwini draft genome.</title>
        <authorList>
            <person name="Kono N."/>
            <person name="Arakawa K."/>
        </authorList>
    </citation>
    <scope>NUCLEOTIDE SEQUENCE [LARGE SCALE GENOMIC DNA]</scope>
</reference>
<name>A0AAV4PQG0_9ARAC</name>
<dbReference type="AlphaFoldDB" id="A0AAV4PQG0"/>
<evidence type="ECO:0000313" key="1">
    <source>
        <dbReference type="EMBL" id="GIX98150.1"/>
    </source>
</evidence>
<organism evidence="1 2">
    <name type="scientific">Caerostris darwini</name>
    <dbReference type="NCBI Taxonomy" id="1538125"/>
    <lineage>
        <taxon>Eukaryota</taxon>
        <taxon>Metazoa</taxon>
        <taxon>Ecdysozoa</taxon>
        <taxon>Arthropoda</taxon>
        <taxon>Chelicerata</taxon>
        <taxon>Arachnida</taxon>
        <taxon>Araneae</taxon>
        <taxon>Araneomorphae</taxon>
        <taxon>Entelegynae</taxon>
        <taxon>Araneoidea</taxon>
        <taxon>Araneidae</taxon>
        <taxon>Caerostris</taxon>
    </lineage>
</organism>
<proteinExistence type="predicted"/>
<evidence type="ECO:0000313" key="2">
    <source>
        <dbReference type="Proteomes" id="UP001054837"/>
    </source>
</evidence>